<dbReference type="PROSITE" id="PS51647">
    <property type="entry name" value="CYSTATIN_KININOGEN"/>
    <property type="match status" value="1"/>
</dbReference>
<evidence type="ECO:0000313" key="7">
    <source>
        <dbReference type="Proteomes" id="UP000288216"/>
    </source>
</evidence>
<dbReference type="STRING" id="75743.A0A401NPB6"/>
<sequence>MEKTEMPRGSLKIYLIRSQKSRADVSNRPCGQPRTFPTNMKLFLALAVCLHLFTSWATALNTYVAVACNGQEALAMAELAVDHINVDRKHGYKLSLDRIENAQDMNEVNGTTFHYLDIDVRETKCHLLSRKPLKDCEIRSFRDIKVDGDCKIVVETKTGAPGHVTGYKCEISPDSADDVAEKCLDCPHLILANSTGAQHAVQVSLEKFNKISNHMHTFTLEEITRASTKGPGTPVLVEYVIRETPCRKGSLACPLIHLPDPDRGFCASTVTPLNSTDETIEVACELYGTKVAEVPGPAVEGEGGAAPTVHAESDATLAAEVPVDVTPAVKTEDSTVAEPEDGSHTQGREDHDAPSAAPDAVSASPEVEISEIIPPKRKRAADESSESSEELIFNTGKQVIHFPDRPADPTTCPTKHKYPEDHMKLLIVLVVSTQLLQPSHAAPYKAISCSEPRVVTAAELAVEHINADQPGGYKYVLNKIENAQEDRGKQGVSSVNLEFEVLETRCHSLNPKPAAECEIRSGPEAISGDCKAQLQTDPTTRRVQVRKYRCLISPDSDDMVLSRCPSCPHRIPINHTDVNQSVMRALQKYNRNSSRANYFAVQKITRASSQVLAGKKVFVEFSIRETACTKASNLQNCPRDRGEFASGSKGFCTASVYKPISGKEEVGVNCELYRPKVVASSAKIVGAGAIKQRHGKRKGQRNKRQSRPERRFKQLNPQSGTPRRIESSEEVQGALGFVIGTVGGTNFPVLPVPGKTCPGRARHFGGTVRRT</sequence>
<evidence type="ECO:0000256" key="4">
    <source>
        <dbReference type="SAM" id="MobiDB-lite"/>
    </source>
</evidence>
<keyword evidence="2" id="KW-1015">Disulfide bond</keyword>
<reference evidence="6 7" key="1">
    <citation type="journal article" date="2018" name="Nat. Ecol. Evol.">
        <title>Shark genomes provide insights into elasmobranch evolution and the origin of vertebrates.</title>
        <authorList>
            <person name="Hara Y"/>
            <person name="Yamaguchi K"/>
            <person name="Onimaru K"/>
            <person name="Kadota M"/>
            <person name="Koyanagi M"/>
            <person name="Keeley SD"/>
            <person name="Tatsumi K"/>
            <person name="Tanaka K"/>
            <person name="Motone F"/>
            <person name="Kageyama Y"/>
            <person name="Nozu R"/>
            <person name="Adachi N"/>
            <person name="Nishimura O"/>
            <person name="Nakagawa R"/>
            <person name="Tanegashima C"/>
            <person name="Kiyatake I"/>
            <person name="Matsumoto R"/>
            <person name="Murakumo K"/>
            <person name="Nishida K"/>
            <person name="Terakita A"/>
            <person name="Kuratani S"/>
            <person name="Sato K"/>
            <person name="Hyodo S Kuraku.S."/>
        </authorList>
    </citation>
    <scope>NUCLEOTIDE SEQUENCE [LARGE SCALE GENOMIC DNA]</scope>
</reference>
<dbReference type="SMART" id="SM00043">
    <property type="entry name" value="CY"/>
    <property type="match status" value="4"/>
</dbReference>
<dbReference type="InterPro" id="IPR050735">
    <property type="entry name" value="Kininogen_Fetuin_HRG"/>
</dbReference>
<comment type="caution">
    <text evidence="6">The sequence shown here is derived from an EMBL/GenBank/DDBJ whole genome shotgun (WGS) entry which is preliminary data.</text>
</comment>
<evidence type="ECO:0000259" key="5">
    <source>
        <dbReference type="PROSITE" id="PS51647"/>
    </source>
</evidence>
<accession>A0A401NPB6</accession>
<dbReference type="GO" id="GO:0004869">
    <property type="term" value="F:cysteine-type endopeptidase inhibitor activity"/>
    <property type="evidence" value="ECO:0007669"/>
    <property type="project" value="InterPro"/>
</dbReference>
<feature type="compositionally biased region" description="Low complexity" evidence="4">
    <location>
        <begin position="354"/>
        <end position="365"/>
    </location>
</feature>
<dbReference type="OrthoDB" id="9941887at2759"/>
<feature type="domain" description="Cystatin kininogen-type" evidence="5">
    <location>
        <begin position="573"/>
        <end position="676"/>
    </location>
</feature>
<feature type="compositionally biased region" description="Basic residues" evidence="4">
    <location>
        <begin position="691"/>
        <end position="705"/>
    </location>
</feature>
<dbReference type="OMA" id="IHETSCH"/>
<feature type="region of interest" description="Disordered" evidence="4">
    <location>
        <begin position="688"/>
        <end position="727"/>
    </location>
</feature>
<dbReference type="CDD" id="cd00042">
    <property type="entry name" value="CY"/>
    <property type="match status" value="3"/>
</dbReference>
<proteinExistence type="predicted"/>
<protein>
    <recommendedName>
        <fullName evidence="5">Cystatin kininogen-type domain-containing protein</fullName>
    </recommendedName>
</protein>
<dbReference type="SUPFAM" id="SSF54403">
    <property type="entry name" value="Cystatin/monellin"/>
    <property type="match status" value="4"/>
</dbReference>
<evidence type="ECO:0000256" key="2">
    <source>
        <dbReference type="ARBA" id="ARBA00023157"/>
    </source>
</evidence>
<dbReference type="InterPro" id="IPR046350">
    <property type="entry name" value="Cystatin_sf"/>
</dbReference>
<dbReference type="AlphaFoldDB" id="A0A401NPB6"/>
<dbReference type="Pfam" id="PF00031">
    <property type="entry name" value="Cystatin"/>
    <property type="match status" value="2"/>
</dbReference>
<dbReference type="InterPro" id="IPR027358">
    <property type="entry name" value="Kininogen-type_cystatin_dom"/>
</dbReference>
<dbReference type="Proteomes" id="UP000288216">
    <property type="component" value="Unassembled WGS sequence"/>
</dbReference>
<feature type="compositionally biased region" description="Basic and acidic residues" evidence="4">
    <location>
        <begin position="341"/>
        <end position="353"/>
    </location>
</feature>
<evidence type="ECO:0000256" key="3">
    <source>
        <dbReference type="ARBA" id="ARBA00023180"/>
    </source>
</evidence>
<keyword evidence="7" id="KW-1185">Reference proteome</keyword>
<dbReference type="PANTHER" id="PTHR13814:SF15">
    <property type="entry name" value="SI:CH211-262H13.5"/>
    <property type="match status" value="1"/>
</dbReference>
<keyword evidence="3" id="KW-0325">Glycoprotein</keyword>
<evidence type="ECO:0000256" key="1">
    <source>
        <dbReference type="ARBA" id="ARBA00022729"/>
    </source>
</evidence>
<gene>
    <name evidence="6" type="ORF">scyTo_0007275</name>
</gene>
<dbReference type="GO" id="GO:0005576">
    <property type="term" value="C:extracellular region"/>
    <property type="evidence" value="ECO:0007669"/>
    <property type="project" value="TreeGrafter"/>
</dbReference>
<organism evidence="6 7">
    <name type="scientific">Scyliorhinus torazame</name>
    <name type="common">Cloudy catshark</name>
    <name type="synonym">Catulus torazame</name>
    <dbReference type="NCBI Taxonomy" id="75743"/>
    <lineage>
        <taxon>Eukaryota</taxon>
        <taxon>Metazoa</taxon>
        <taxon>Chordata</taxon>
        <taxon>Craniata</taxon>
        <taxon>Vertebrata</taxon>
        <taxon>Chondrichthyes</taxon>
        <taxon>Elasmobranchii</taxon>
        <taxon>Galeomorphii</taxon>
        <taxon>Galeoidea</taxon>
        <taxon>Carcharhiniformes</taxon>
        <taxon>Scyliorhinidae</taxon>
        <taxon>Scyliorhinus</taxon>
    </lineage>
</organism>
<feature type="region of interest" description="Disordered" evidence="4">
    <location>
        <begin position="318"/>
        <end position="390"/>
    </location>
</feature>
<evidence type="ECO:0000313" key="6">
    <source>
        <dbReference type="EMBL" id="GCB62731.1"/>
    </source>
</evidence>
<dbReference type="Gene3D" id="3.10.450.10">
    <property type="match status" value="4"/>
</dbReference>
<dbReference type="EMBL" id="BFAA01002602">
    <property type="protein sequence ID" value="GCB62731.1"/>
    <property type="molecule type" value="Genomic_DNA"/>
</dbReference>
<keyword evidence="1" id="KW-0732">Signal</keyword>
<dbReference type="InterPro" id="IPR000010">
    <property type="entry name" value="Cystatin_dom"/>
</dbReference>
<dbReference type="PANTHER" id="PTHR13814">
    <property type="entry name" value="FETUIN"/>
    <property type="match status" value="1"/>
</dbReference>
<dbReference type="FunFam" id="3.10.450.10:FF:000002">
    <property type="entry name" value="Kininogen 1"/>
    <property type="match status" value="1"/>
</dbReference>
<name>A0A401NPB6_SCYTO</name>